<proteinExistence type="predicted"/>
<dbReference type="GO" id="GO:0004497">
    <property type="term" value="F:monooxygenase activity"/>
    <property type="evidence" value="ECO:0007669"/>
    <property type="project" value="UniProtKB-KW"/>
</dbReference>
<dbReference type="EMBL" id="CP163435">
    <property type="protein sequence ID" value="XDQ23405.1"/>
    <property type="molecule type" value="Genomic_DNA"/>
</dbReference>
<keyword evidence="4" id="KW-0560">Oxidoreductase</keyword>
<dbReference type="RefSeq" id="WP_369229098.1">
    <property type="nucleotide sequence ID" value="NZ_CP163435.1"/>
</dbReference>
<evidence type="ECO:0000256" key="1">
    <source>
        <dbReference type="ARBA" id="ARBA00001974"/>
    </source>
</evidence>
<keyword evidence="5 8" id="KW-0503">Monooxygenase</keyword>
<dbReference type="GO" id="GO:0071949">
    <property type="term" value="F:FAD binding"/>
    <property type="evidence" value="ECO:0007669"/>
    <property type="project" value="InterPro"/>
</dbReference>
<evidence type="ECO:0000256" key="3">
    <source>
        <dbReference type="ARBA" id="ARBA00022827"/>
    </source>
</evidence>
<organism evidence="8">
    <name type="scientific">Streptomyces sp. R21</name>
    <dbReference type="NCBI Taxonomy" id="3238627"/>
    <lineage>
        <taxon>Bacteria</taxon>
        <taxon>Bacillati</taxon>
        <taxon>Actinomycetota</taxon>
        <taxon>Actinomycetes</taxon>
        <taxon>Kitasatosporales</taxon>
        <taxon>Streptomycetaceae</taxon>
        <taxon>Streptomyces</taxon>
    </lineage>
</organism>
<keyword evidence="3" id="KW-0274">FAD</keyword>
<accession>A0AB39P0P2</accession>
<gene>
    <name evidence="8" type="ORF">AB5J56_01150</name>
</gene>
<keyword evidence="6" id="KW-0812">Transmembrane</keyword>
<evidence type="ECO:0000256" key="4">
    <source>
        <dbReference type="ARBA" id="ARBA00023002"/>
    </source>
</evidence>
<dbReference type="PANTHER" id="PTHR13789:SF318">
    <property type="entry name" value="GERANYLGERANYL DIPHOSPHATE REDUCTASE"/>
    <property type="match status" value="1"/>
</dbReference>
<keyword evidence="2" id="KW-0285">Flavoprotein</keyword>
<dbReference type="AlphaFoldDB" id="A0AB39P0P2"/>
<dbReference type="InterPro" id="IPR002938">
    <property type="entry name" value="FAD-bd"/>
</dbReference>
<name>A0AB39P0P2_9ACTN</name>
<evidence type="ECO:0000256" key="5">
    <source>
        <dbReference type="ARBA" id="ARBA00023033"/>
    </source>
</evidence>
<dbReference type="InterPro" id="IPR050493">
    <property type="entry name" value="FAD-dep_Monooxygenase_BioMet"/>
</dbReference>
<comment type="cofactor">
    <cofactor evidence="1">
        <name>FAD</name>
        <dbReference type="ChEBI" id="CHEBI:57692"/>
    </cofactor>
</comment>
<evidence type="ECO:0000313" key="8">
    <source>
        <dbReference type="EMBL" id="XDQ23405.1"/>
    </source>
</evidence>
<dbReference type="SUPFAM" id="SSF54373">
    <property type="entry name" value="FAD-linked reductases, C-terminal domain"/>
    <property type="match status" value="1"/>
</dbReference>
<dbReference type="Pfam" id="PF01494">
    <property type="entry name" value="FAD_binding_3"/>
    <property type="match status" value="1"/>
</dbReference>
<dbReference type="PANTHER" id="PTHR13789">
    <property type="entry name" value="MONOOXYGENASE"/>
    <property type="match status" value="1"/>
</dbReference>
<keyword evidence="6" id="KW-0472">Membrane</keyword>
<dbReference type="InterPro" id="IPR036188">
    <property type="entry name" value="FAD/NAD-bd_sf"/>
</dbReference>
<keyword evidence="6" id="KW-1133">Transmembrane helix</keyword>
<sequence length="392" mass="41468">MSEHTLHVAVIGAGIGGLTAAIALRRAGLRVDVCEQAPVLSEIGAGIHLAPNGSRLLARLGLEEELREIAARPEAMEVRAWDTGTVLMQQPMGDIWQDRFGGAHYTLHRADLHRLLARQIPADLVHTGHRAVAVTEDDDGVQIDFAHGAHLRADVVIAADGVHSLPRRTIAATERPVFSRTAAIRGLVAPGACAGLPPDTLLTWSGPAGRLLAHPLGCGRGIAFVAVVADRADHGDSWSRPADLAALRRTFADFEPAARKLVEAAGEAGHWTLYDREPLPYWSTARTTLLGDAAHPMLPHHGQGASQAIEDAAALAACLSHLGQGPHGPAPALRRYEELRLAHTSRVRQGSLGGGAQRLAGGAGMRELVSDVTWVQRYDLAAELTAAGLPPA</sequence>
<evidence type="ECO:0000259" key="7">
    <source>
        <dbReference type="Pfam" id="PF01494"/>
    </source>
</evidence>
<evidence type="ECO:0000256" key="6">
    <source>
        <dbReference type="SAM" id="Phobius"/>
    </source>
</evidence>
<evidence type="ECO:0000256" key="2">
    <source>
        <dbReference type="ARBA" id="ARBA00022630"/>
    </source>
</evidence>
<reference evidence="8" key="1">
    <citation type="submission" date="2024-07" db="EMBL/GenBank/DDBJ databases">
        <authorList>
            <person name="Yu S.T."/>
        </authorList>
    </citation>
    <scope>NUCLEOTIDE SEQUENCE</scope>
    <source>
        <strain evidence="8">R21</strain>
    </source>
</reference>
<dbReference type="PRINTS" id="PR00420">
    <property type="entry name" value="RNGMNOXGNASE"/>
</dbReference>
<protein>
    <submittedName>
        <fullName evidence="8">FAD-dependent monooxygenase</fullName>
    </submittedName>
</protein>
<feature type="transmembrane region" description="Helical" evidence="6">
    <location>
        <begin position="6"/>
        <end position="24"/>
    </location>
</feature>
<dbReference type="SUPFAM" id="SSF51905">
    <property type="entry name" value="FAD/NAD(P)-binding domain"/>
    <property type="match status" value="1"/>
</dbReference>
<dbReference type="Gene3D" id="3.50.50.60">
    <property type="entry name" value="FAD/NAD(P)-binding domain"/>
    <property type="match status" value="1"/>
</dbReference>
<feature type="domain" description="FAD-binding" evidence="7">
    <location>
        <begin position="7"/>
        <end position="349"/>
    </location>
</feature>